<sequence>MRYTFIENLGVGVVPQDDSARAKTYKRCTIACVVIIIVLMLANVILLYTVYGDRGSLTCSPPIRADVSTLLNDTEHGKKYETTSVYNVTEFSATIAYNHPTSPTVNNATTPGSSHIGNSATTSGMDWEKQKIEQELKELREVGCQPTQQVMHLSTLLTPDDNLADKRTLKPEWVVVRRCLSTFSYCPGPRRCRPAPGTERNKTIVVYAQDEDGSFGYHQRKVVEHTSCSCQ</sequence>
<feature type="region of interest" description="Disordered" evidence="1">
    <location>
        <begin position="102"/>
        <end position="124"/>
    </location>
</feature>
<evidence type="ECO:0000313" key="5">
    <source>
        <dbReference type="Proteomes" id="UP000747542"/>
    </source>
</evidence>
<gene>
    <name evidence="3" type="ORF">Hamer_G007488</name>
    <name evidence="4" type="ORF">Hamer_G007489</name>
</gene>
<dbReference type="SUPFAM" id="SSF57501">
    <property type="entry name" value="Cystine-knot cytokines"/>
    <property type="match status" value="1"/>
</dbReference>
<proteinExistence type="predicted"/>
<evidence type="ECO:0000313" key="3">
    <source>
        <dbReference type="EMBL" id="KAG7161831.1"/>
    </source>
</evidence>
<evidence type="ECO:0000313" key="4">
    <source>
        <dbReference type="EMBL" id="KAG7161832.1"/>
    </source>
</evidence>
<name>A0A8J5JSV3_HOMAM</name>
<dbReference type="EMBL" id="JAHLQT010028808">
    <property type="protein sequence ID" value="KAG7161831.1"/>
    <property type="molecule type" value="Genomic_DNA"/>
</dbReference>
<dbReference type="Gene3D" id="2.10.90.10">
    <property type="entry name" value="Cystine-knot cytokines"/>
    <property type="match status" value="1"/>
</dbReference>
<protein>
    <submittedName>
        <fullName evidence="3">Uncharacterized protein</fullName>
    </submittedName>
</protein>
<keyword evidence="5" id="KW-1185">Reference proteome</keyword>
<reference evidence="3" key="1">
    <citation type="journal article" date="2021" name="Sci. Adv.">
        <title>The American lobster genome reveals insights on longevity, neural, and immune adaptations.</title>
        <authorList>
            <person name="Polinski J.M."/>
            <person name="Zimin A.V."/>
            <person name="Clark K.F."/>
            <person name="Kohn A.B."/>
            <person name="Sadowski N."/>
            <person name="Timp W."/>
            <person name="Ptitsyn A."/>
            <person name="Khanna P."/>
            <person name="Romanova D.Y."/>
            <person name="Williams P."/>
            <person name="Greenwood S.J."/>
            <person name="Moroz L.L."/>
            <person name="Walt D.R."/>
            <person name="Bodnar A.G."/>
        </authorList>
    </citation>
    <scope>NUCLEOTIDE SEQUENCE</scope>
    <source>
        <strain evidence="3">GMGI-L3</strain>
    </source>
</reference>
<feature type="transmembrane region" description="Helical" evidence="2">
    <location>
        <begin position="28"/>
        <end position="51"/>
    </location>
</feature>
<keyword evidence="2" id="KW-1133">Transmembrane helix</keyword>
<organism evidence="3 5">
    <name type="scientific">Homarus americanus</name>
    <name type="common">American lobster</name>
    <dbReference type="NCBI Taxonomy" id="6706"/>
    <lineage>
        <taxon>Eukaryota</taxon>
        <taxon>Metazoa</taxon>
        <taxon>Ecdysozoa</taxon>
        <taxon>Arthropoda</taxon>
        <taxon>Crustacea</taxon>
        <taxon>Multicrustacea</taxon>
        <taxon>Malacostraca</taxon>
        <taxon>Eumalacostraca</taxon>
        <taxon>Eucarida</taxon>
        <taxon>Decapoda</taxon>
        <taxon>Pleocyemata</taxon>
        <taxon>Astacidea</taxon>
        <taxon>Nephropoidea</taxon>
        <taxon>Nephropidae</taxon>
        <taxon>Homarus</taxon>
    </lineage>
</organism>
<dbReference type="EMBL" id="JAHLQT010028808">
    <property type="protein sequence ID" value="KAG7161832.1"/>
    <property type="molecule type" value="Genomic_DNA"/>
</dbReference>
<dbReference type="AlphaFoldDB" id="A0A8J5JSV3"/>
<keyword evidence="2" id="KW-0472">Membrane</keyword>
<comment type="caution">
    <text evidence="3">The sequence shown here is derived from an EMBL/GenBank/DDBJ whole genome shotgun (WGS) entry which is preliminary data.</text>
</comment>
<keyword evidence="2" id="KW-0812">Transmembrane</keyword>
<dbReference type="Proteomes" id="UP000747542">
    <property type="component" value="Unassembled WGS sequence"/>
</dbReference>
<dbReference type="InterPro" id="IPR029034">
    <property type="entry name" value="Cystine-knot_cytokine"/>
</dbReference>
<accession>A0A8J5JSV3</accession>
<evidence type="ECO:0000256" key="2">
    <source>
        <dbReference type="SAM" id="Phobius"/>
    </source>
</evidence>
<evidence type="ECO:0000256" key="1">
    <source>
        <dbReference type="SAM" id="MobiDB-lite"/>
    </source>
</evidence>